<evidence type="ECO:0000256" key="5">
    <source>
        <dbReference type="ARBA" id="ARBA00023136"/>
    </source>
</evidence>
<feature type="compositionally biased region" description="Low complexity" evidence="6">
    <location>
        <begin position="532"/>
        <end position="545"/>
    </location>
</feature>
<reference evidence="8" key="1">
    <citation type="submission" date="2023-03" db="EMBL/GenBank/DDBJ databases">
        <authorList>
            <person name="Julca I."/>
        </authorList>
    </citation>
    <scope>NUCLEOTIDE SEQUENCE</scope>
</reference>
<evidence type="ECO:0000259" key="7">
    <source>
        <dbReference type="PROSITE" id="PS50179"/>
    </source>
</evidence>
<evidence type="ECO:0000313" key="9">
    <source>
        <dbReference type="Proteomes" id="UP001161247"/>
    </source>
</evidence>
<dbReference type="SMART" id="SM00288">
    <property type="entry name" value="VHS"/>
    <property type="match status" value="1"/>
</dbReference>
<keyword evidence="9" id="KW-1185">Reference proteome</keyword>
<keyword evidence="3" id="KW-0813">Transport</keyword>
<dbReference type="PANTHER" id="PTHR45898">
    <property type="entry name" value="TOM1-LIKE PROTEIN"/>
    <property type="match status" value="1"/>
</dbReference>
<comment type="subcellular location">
    <subcellularLocation>
        <location evidence="1">Membrane</location>
        <topology evidence="1">Peripheral membrane protein</topology>
    </subcellularLocation>
</comment>
<dbReference type="Gene3D" id="1.20.58.160">
    <property type="match status" value="1"/>
</dbReference>
<name>A0AAV1CP70_OLDCO</name>
<dbReference type="GO" id="GO:0005737">
    <property type="term" value="C:cytoplasm"/>
    <property type="evidence" value="ECO:0007669"/>
    <property type="project" value="UniProtKB-ARBA"/>
</dbReference>
<protein>
    <submittedName>
        <fullName evidence="8">OLC1v1033563C2</fullName>
    </submittedName>
</protein>
<dbReference type="AlphaFoldDB" id="A0AAV1CP70"/>
<dbReference type="CDD" id="cd14231">
    <property type="entry name" value="GAT_GGA-like_plant"/>
    <property type="match status" value="1"/>
</dbReference>
<feature type="compositionally biased region" description="Low complexity" evidence="6">
    <location>
        <begin position="355"/>
        <end position="371"/>
    </location>
</feature>
<dbReference type="Gene3D" id="1.25.40.90">
    <property type="match status" value="1"/>
</dbReference>
<evidence type="ECO:0000256" key="4">
    <source>
        <dbReference type="ARBA" id="ARBA00022927"/>
    </source>
</evidence>
<dbReference type="PROSITE" id="PS50179">
    <property type="entry name" value="VHS"/>
    <property type="match status" value="1"/>
</dbReference>
<dbReference type="GO" id="GO:0016020">
    <property type="term" value="C:membrane"/>
    <property type="evidence" value="ECO:0007669"/>
    <property type="project" value="UniProtKB-SubCell"/>
</dbReference>
<evidence type="ECO:0000256" key="3">
    <source>
        <dbReference type="ARBA" id="ARBA00022448"/>
    </source>
</evidence>
<keyword evidence="5" id="KW-0472">Membrane</keyword>
<dbReference type="InterPro" id="IPR002014">
    <property type="entry name" value="VHS_dom"/>
</dbReference>
<feature type="region of interest" description="Disordered" evidence="6">
    <location>
        <begin position="341"/>
        <end position="436"/>
    </location>
</feature>
<feature type="region of interest" description="Disordered" evidence="6">
    <location>
        <begin position="532"/>
        <end position="588"/>
    </location>
</feature>
<evidence type="ECO:0000256" key="6">
    <source>
        <dbReference type="SAM" id="MobiDB-lite"/>
    </source>
</evidence>
<feature type="compositionally biased region" description="Gly residues" evidence="6">
    <location>
        <begin position="711"/>
        <end position="720"/>
    </location>
</feature>
<dbReference type="Proteomes" id="UP001161247">
    <property type="component" value="Chromosome 3"/>
</dbReference>
<feature type="compositionally biased region" description="Polar residues" evidence="6">
    <location>
        <begin position="546"/>
        <end position="574"/>
    </location>
</feature>
<dbReference type="EMBL" id="OX459120">
    <property type="protein sequence ID" value="CAI9097192.1"/>
    <property type="molecule type" value="Genomic_DNA"/>
</dbReference>
<feature type="compositionally biased region" description="Low complexity" evidence="6">
    <location>
        <begin position="693"/>
        <end position="703"/>
    </location>
</feature>
<dbReference type="GO" id="GO:0043130">
    <property type="term" value="F:ubiquitin binding"/>
    <property type="evidence" value="ECO:0007669"/>
    <property type="project" value="InterPro"/>
</dbReference>
<keyword evidence="4" id="KW-0653">Protein transport</keyword>
<feature type="compositionally biased region" description="Acidic residues" evidence="6">
    <location>
        <begin position="383"/>
        <end position="393"/>
    </location>
</feature>
<proteinExistence type="inferred from homology"/>
<dbReference type="InterPro" id="IPR038425">
    <property type="entry name" value="GAT_sf"/>
</dbReference>
<dbReference type="FunFam" id="1.25.40.90:FF:000028">
    <property type="entry name" value="TOM1-like protein 2"/>
    <property type="match status" value="1"/>
</dbReference>
<feature type="domain" description="VHS" evidence="7">
    <location>
        <begin position="36"/>
        <end position="165"/>
    </location>
</feature>
<feature type="region of interest" description="Disordered" evidence="6">
    <location>
        <begin position="476"/>
        <end position="506"/>
    </location>
</feature>
<dbReference type="GO" id="GO:0035091">
    <property type="term" value="F:phosphatidylinositol binding"/>
    <property type="evidence" value="ECO:0007669"/>
    <property type="project" value="InterPro"/>
</dbReference>
<feature type="compositionally biased region" description="Low complexity" evidence="6">
    <location>
        <begin position="476"/>
        <end position="485"/>
    </location>
</feature>
<evidence type="ECO:0000313" key="8">
    <source>
        <dbReference type="EMBL" id="CAI9097192.1"/>
    </source>
</evidence>
<dbReference type="SUPFAM" id="SSF89009">
    <property type="entry name" value="GAT-like domain"/>
    <property type="match status" value="1"/>
</dbReference>
<evidence type="ECO:0000256" key="1">
    <source>
        <dbReference type="ARBA" id="ARBA00004170"/>
    </source>
</evidence>
<organism evidence="8 9">
    <name type="scientific">Oldenlandia corymbosa var. corymbosa</name>
    <dbReference type="NCBI Taxonomy" id="529605"/>
    <lineage>
        <taxon>Eukaryota</taxon>
        <taxon>Viridiplantae</taxon>
        <taxon>Streptophyta</taxon>
        <taxon>Embryophyta</taxon>
        <taxon>Tracheophyta</taxon>
        <taxon>Spermatophyta</taxon>
        <taxon>Magnoliopsida</taxon>
        <taxon>eudicotyledons</taxon>
        <taxon>Gunneridae</taxon>
        <taxon>Pentapetalae</taxon>
        <taxon>asterids</taxon>
        <taxon>lamiids</taxon>
        <taxon>Gentianales</taxon>
        <taxon>Rubiaceae</taxon>
        <taxon>Rubioideae</taxon>
        <taxon>Spermacoceae</taxon>
        <taxon>Hedyotis-Oldenlandia complex</taxon>
        <taxon>Oldenlandia</taxon>
    </lineage>
</organism>
<feature type="compositionally biased region" description="Polar residues" evidence="6">
    <location>
        <begin position="403"/>
        <end position="436"/>
    </location>
</feature>
<dbReference type="InterPro" id="IPR008942">
    <property type="entry name" value="ENTH_VHS"/>
</dbReference>
<comment type="similarity">
    <text evidence="2">Belongs to the TOM1 family.</text>
</comment>
<accession>A0AAV1CP70</accession>
<feature type="compositionally biased region" description="Polar residues" evidence="6">
    <location>
        <begin position="487"/>
        <end position="506"/>
    </location>
</feature>
<gene>
    <name evidence="8" type="ORF">OLC1_LOCUS7752</name>
</gene>
<feature type="region of interest" description="Disordered" evidence="6">
    <location>
        <begin position="683"/>
        <end position="720"/>
    </location>
</feature>
<dbReference type="SUPFAM" id="SSF48464">
    <property type="entry name" value="ENTH/VHS domain"/>
    <property type="match status" value="1"/>
</dbReference>
<evidence type="ECO:0000256" key="2">
    <source>
        <dbReference type="ARBA" id="ARBA00007708"/>
    </source>
</evidence>
<sequence length="720" mass="78235">MMMPSMSPSSSSSGVGGGGIGGAVTPSSAITRVEKATSEFLIGPDWTMNIDICDTVNSNHWLAKDVVRAVKKRLLHKNPKVQMLALTLLETMVKNCGDYVHFQIVDRNILPEMTKIVKKKTDLHVRDKILVLLDSWQEAFGGPGGKYPQYYWAYEELRRFGVSFPERSLDTAPIFTPPATHPPLRHPQPGYGMPNNSSTRLDQAMAAEVETLSLSIMSPMRDILDLLADMLRAVNPTDRMAVKDEVIVDLVEQCCSNQKKLMQMLTATGYSLMLCLGFDYRMVVVTKWFACEFVYYVRDEELLAQGLELNDNLQNVLAKHDAIASGLPLPIDYVTDVSIQSSNDNQHSLSPKPPADSATTPTSRTSSSEPLPAVPSNSRSQPTDEEEEEEDDFALLARRHSKTSNSSTASQPASTLRTSESNDGNMAASQELSSSPVMSNALVLADPPVPSRTTQEQDIIDLLSITLLEPASSSTTQTAATHAAHIPSSQNYGSAPNGQGNSKPVATQAYLGNQTPAFNSYVAPWALPPQQFQQPSAVQSEQQQVDQNSENFPSQQQYSSRYYNNHHSQMQQPPQSTPGPQYSSAYPPPPWAATPGYFSNPNPLPRAPYNPYSSTEATSLVPLQGTGTSQLQPPVNNGSNFSAMNGGDASRFGNANVPVNSPGGQKPFIPSYRLFEDLNVLGNNSNGGRFKASGSNLSSTSLSEAQYKSMIGGGNSGKWK</sequence>
<dbReference type="InterPro" id="IPR044836">
    <property type="entry name" value="TOL_plant"/>
</dbReference>
<dbReference type="GO" id="GO:0043328">
    <property type="term" value="P:protein transport to vacuole involved in ubiquitin-dependent protein catabolic process via the multivesicular body sorting pathway"/>
    <property type="evidence" value="ECO:0007669"/>
    <property type="project" value="InterPro"/>
</dbReference>
<dbReference type="CDD" id="cd03561">
    <property type="entry name" value="VHS"/>
    <property type="match status" value="1"/>
</dbReference>
<dbReference type="Pfam" id="PF00790">
    <property type="entry name" value="VHS"/>
    <property type="match status" value="1"/>
</dbReference>
<dbReference type="PANTHER" id="PTHR45898:SF2">
    <property type="entry name" value="TOM1-LIKE PROTEIN 6"/>
    <property type="match status" value="1"/>
</dbReference>